<dbReference type="PANTHER" id="PTHR31691">
    <property type="entry name" value="ROTATIN"/>
    <property type="match status" value="1"/>
</dbReference>
<gene>
    <name evidence="2" type="ORF">P43SY_006319</name>
</gene>
<protein>
    <submittedName>
        <fullName evidence="2">Uncharacterized protein</fullName>
    </submittedName>
</protein>
<sequence length="626" mass="68268">MSAGQRHGHEHEPDGVVASLVRKLLHPLERIRERALASLLFKLREGLVDAPQLPLDALLPALLPCLDAPALELSALQVLDLAATRADSADLLAACERHAAVRVLQAAATTRSSDRRAVYDALLRRLLETTPRQPKPLLLLPPATSSRTPSLASSSTSASSSSSAVSVKKQAISASAPLPAHALDAPSAHGWSFAPIELVPVDEQYIFEFEVRCRLRTTVPELVETCDVFRRQLLRDFPPELFLQRPTILMHILQLVQQPLLPVGDQQISIGVNYVDEPSQPTSQSYSWKPSVTAAAAHVACLKAIEALLAALRQTAKTALDPSLQTFASARSAHSLDHALDSTTPRYLYPRVMSASACVDSTAPESGLSLEEAMNRVVGALLSILRWDFPALQLHAMNLIRSALQLASDIATRDATPNDSDCRRIESLLSLVEDVFPHLPGNDFVDVLRESLIEVVDDLLQAHFVRLVNNLELHLQLNEKLLLISRCLLHSSSYIRKAASTGLRDALNSVIRIDFPSSVHDPFALINNANVLEEGLMRLLLMPASDPVVQGIASQLLIWYINAAKPIGKLRPLPIGLTSRLLEMRSELSSATSSSTNEVTEDEEYPAVEAFSVLVQSICDSPEPFA</sequence>
<feature type="region of interest" description="Disordered" evidence="1">
    <location>
        <begin position="134"/>
        <end position="159"/>
    </location>
</feature>
<reference evidence="2" key="1">
    <citation type="submission" date="2021-12" db="EMBL/GenBank/DDBJ databases">
        <title>Prjna785345.</title>
        <authorList>
            <person name="Rujirawat T."/>
            <person name="Krajaejun T."/>
        </authorList>
    </citation>
    <scope>NUCLEOTIDE SEQUENCE</scope>
    <source>
        <strain evidence="2">Pi057C3</strain>
    </source>
</reference>
<keyword evidence="3" id="KW-1185">Reference proteome</keyword>
<comment type="caution">
    <text evidence="2">The sequence shown here is derived from an EMBL/GenBank/DDBJ whole genome shotgun (WGS) entry which is preliminary data.</text>
</comment>
<evidence type="ECO:0000313" key="2">
    <source>
        <dbReference type="EMBL" id="KAJ0403776.1"/>
    </source>
</evidence>
<dbReference type="Proteomes" id="UP001209570">
    <property type="component" value="Unassembled WGS sequence"/>
</dbReference>
<name>A0AAD5M6E7_PYTIN</name>
<dbReference type="AlphaFoldDB" id="A0AAD5M6E7"/>
<dbReference type="GO" id="GO:0005813">
    <property type="term" value="C:centrosome"/>
    <property type="evidence" value="ECO:0007669"/>
    <property type="project" value="InterPro"/>
</dbReference>
<dbReference type="EMBL" id="JAKCXM010000075">
    <property type="protein sequence ID" value="KAJ0403776.1"/>
    <property type="molecule type" value="Genomic_DNA"/>
</dbReference>
<organism evidence="2 3">
    <name type="scientific">Pythium insidiosum</name>
    <name type="common">Pythiosis disease agent</name>
    <dbReference type="NCBI Taxonomy" id="114742"/>
    <lineage>
        <taxon>Eukaryota</taxon>
        <taxon>Sar</taxon>
        <taxon>Stramenopiles</taxon>
        <taxon>Oomycota</taxon>
        <taxon>Peronosporomycetes</taxon>
        <taxon>Pythiales</taxon>
        <taxon>Pythiaceae</taxon>
        <taxon>Pythium</taxon>
    </lineage>
</organism>
<dbReference type="GO" id="GO:0044782">
    <property type="term" value="P:cilium organization"/>
    <property type="evidence" value="ECO:0007669"/>
    <property type="project" value="InterPro"/>
</dbReference>
<accession>A0AAD5M6E7</accession>
<dbReference type="GO" id="GO:0036064">
    <property type="term" value="C:ciliary basal body"/>
    <property type="evidence" value="ECO:0007669"/>
    <property type="project" value="InterPro"/>
</dbReference>
<dbReference type="PANTHER" id="PTHR31691:SF1">
    <property type="entry name" value="ROTATIN"/>
    <property type="match status" value="1"/>
</dbReference>
<evidence type="ECO:0000313" key="3">
    <source>
        <dbReference type="Proteomes" id="UP001209570"/>
    </source>
</evidence>
<dbReference type="InterPro" id="IPR030791">
    <property type="entry name" value="Rotatin"/>
</dbReference>
<evidence type="ECO:0000256" key="1">
    <source>
        <dbReference type="SAM" id="MobiDB-lite"/>
    </source>
</evidence>
<proteinExistence type="predicted"/>